<dbReference type="InterPro" id="IPR050422">
    <property type="entry name" value="X-Pro_aminopeptidase_P"/>
</dbReference>
<accession>A0A7V7TXM8</accession>
<feature type="domain" description="Creatinase N-terminal" evidence="6">
    <location>
        <begin position="9"/>
        <end position="141"/>
    </location>
</feature>
<dbReference type="Pfam" id="PF01321">
    <property type="entry name" value="Creatinase_N"/>
    <property type="match status" value="1"/>
</dbReference>
<dbReference type="Gene3D" id="3.90.230.10">
    <property type="entry name" value="Creatinase/methionine aminopeptidase superfamily"/>
    <property type="match status" value="1"/>
</dbReference>
<dbReference type="InterPro" id="IPR033740">
    <property type="entry name" value="Pept_M24B"/>
</dbReference>
<dbReference type="Gene3D" id="3.40.350.10">
    <property type="entry name" value="Creatinase/prolidase N-terminal domain"/>
    <property type="match status" value="2"/>
</dbReference>
<evidence type="ECO:0000256" key="1">
    <source>
        <dbReference type="ARBA" id="ARBA00008766"/>
    </source>
</evidence>
<keyword evidence="4" id="KW-0464">Manganese</keyword>
<evidence type="ECO:0000313" key="8">
    <source>
        <dbReference type="EMBL" id="KAB0681265.1"/>
    </source>
</evidence>
<keyword evidence="2" id="KW-0479">Metal-binding</keyword>
<dbReference type="GO" id="GO:0005737">
    <property type="term" value="C:cytoplasm"/>
    <property type="evidence" value="ECO:0007669"/>
    <property type="project" value="UniProtKB-ARBA"/>
</dbReference>
<dbReference type="SUPFAM" id="SSF53092">
    <property type="entry name" value="Creatinase/prolidase N-terminal domain"/>
    <property type="match status" value="1"/>
</dbReference>
<dbReference type="PANTHER" id="PTHR43763">
    <property type="entry name" value="XAA-PRO AMINOPEPTIDASE 1"/>
    <property type="match status" value="1"/>
</dbReference>
<keyword evidence="3" id="KW-0378">Hydrolase</keyword>
<dbReference type="AlphaFoldDB" id="A0A7V7TXM8"/>
<dbReference type="InterPro" id="IPR032416">
    <property type="entry name" value="Peptidase_M24_C"/>
</dbReference>
<comment type="caution">
    <text evidence="8">The sequence shown here is derived from an EMBL/GenBank/DDBJ whole genome shotgun (WGS) entry which is preliminary data.</text>
</comment>
<evidence type="ECO:0000259" key="7">
    <source>
        <dbReference type="Pfam" id="PF16188"/>
    </source>
</evidence>
<comment type="similarity">
    <text evidence="1">Belongs to the peptidase M24B family.</text>
</comment>
<dbReference type="FunFam" id="3.90.230.10:FF:000007">
    <property type="entry name" value="Xaa-Pro aminopeptidase P"/>
    <property type="match status" value="1"/>
</dbReference>
<gene>
    <name evidence="8" type="ORF">F6X38_05070</name>
</gene>
<evidence type="ECO:0000313" key="9">
    <source>
        <dbReference type="Proteomes" id="UP000432089"/>
    </source>
</evidence>
<dbReference type="Pfam" id="PF16188">
    <property type="entry name" value="Peptidase_M24_C"/>
    <property type="match status" value="1"/>
</dbReference>
<name>A0A7V7TXM8_9HYPH</name>
<dbReference type="Proteomes" id="UP000432089">
    <property type="component" value="Unassembled WGS sequence"/>
</dbReference>
<keyword evidence="8" id="KW-0031">Aminopeptidase</keyword>
<evidence type="ECO:0000256" key="4">
    <source>
        <dbReference type="ARBA" id="ARBA00023211"/>
    </source>
</evidence>
<evidence type="ECO:0000256" key="3">
    <source>
        <dbReference type="ARBA" id="ARBA00022801"/>
    </source>
</evidence>
<dbReference type="SUPFAM" id="SSF55920">
    <property type="entry name" value="Creatinase/aminopeptidase"/>
    <property type="match status" value="1"/>
</dbReference>
<sequence length="601" mass="65560">MNESEQAQRLETLRSEMRREDLAALIVPRADEVQGEYVAPSSERLRFVSGFTGSAGMAAVGRERAALFVDGRYTIQVRRQALLSFWEYRHLIDEPIEGWAAANLARGERIGYDPRLHTPGQIRQMEAALGSQGLRLVPTEGNLVDRVWRDRPAEPQGAVELWPEEFAGESAAAKRGRIAAELTEKHLDALVVSAPDNLAWAFNIRGEDVAMLPIAFGTAILMADGTGTLFMAPEKLSPQVRSAIATADGGIDIREPAEFAHALDGLKDRRVRVDRATAGVAIIQALEAAGATADVGPDPISLMKAVKSEAELSGAREAHRRDAKAVVRFLNWFDGEDPSTLTEWTAAEKLETFRAGGNRHRGPSFATISAFAGNAAQAHYHADEASAARLGSDAIYLVDSGAQYLDGTTDITRTLATGTPSDEMRRRYTQVLKGHIAVSRARFPQGVTGAQIDTLARQFLWASGVDYDHGTGHGVGAYLSVHEGPQSLSKRGTETPLQPGMIVSNEPGYYKEGAFGIRIENLLAVVELDPQPAGAERRTLGFETLTFVPYDRRLIDVALLTTEERRFVDEYHASVRERLEGDLEAADRDWLIRATEPLAAA</sequence>
<proteinExistence type="inferred from homology"/>
<keyword evidence="8" id="KW-0645">Protease</keyword>
<dbReference type="EMBL" id="VZDO01000003">
    <property type="protein sequence ID" value="KAB0681265.1"/>
    <property type="molecule type" value="Genomic_DNA"/>
</dbReference>
<dbReference type="InterPro" id="IPR000994">
    <property type="entry name" value="Pept_M24"/>
</dbReference>
<feature type="domain" description="Peptidase M24" evidence="5">
    <location>
        <begin position="315"/>
        <end position="526"/>
    </location>
</feature>
<evidence type="ECO:0000259" key="6">
    <source>
        <dbReference type="Pfam" id="PF01321"/>
    </source>
</evidence>
<evidence type="ECO:0000256" key="2">
    <source>
        <dbReference type="ARBA" id="ARBA00022723"/>
    </source>
</evidence>
<organism evidence="8 9">
    <name type="scientific">Plantimonas leprariae</name>
    <dbReference type="NCBI Taxonomy" id="2615207"/>
    <lineage>
        <taxon>Bacteria</taxon>
        <taxon>Pseudomonadati</taxon>
        <taxon>Pseudomonadota</taxon>
        <taxon>Alphaproteobacteria</taxon>
        <taxon>Hyphomicrobiales</taxon>
        <taxon>Aurantimonadaceae</taxon>
        <taxon>Plantimonas</taxon>
    </lineage>
</organism>
<reference evidence="8 9" key="1">
    <citation type="submission" date="2019-09" db="EMBL/GenBank/DDBJ databases">
        <title>YIM 132180 draft genome.</title>
        <authorList>
            <person name="Zhang K."/>
        </authorList>
    </citation>
    <scope>NUCLEOTIDE SEQUENCE [LARGE SCALE GENOMIC DNA]</scope>
    <source>
        <strain evidence="8 9">YIM 132180</strain>
    </source>
</reference>
<dbReference type="InterPro" id="IPR000587">
    <property type="entry name" value="Creatinase_N"/>
</dbReference>
<dbReference type="GO" id="GO:0070006">
    <property type="term" value="F:metalloaminopeptidase activity"/>
    <property type="evidence" value="ECO:0007669"/>
    <property type="project" value="InterPro"/>
</dbReference>
<dbReference type="RefSeq" id="WP_150968461.1">
    <property type="nucleotide sequence ID" value="NZ_VZDO01000003.1"/>
</dbReference>
<dbReference type="Pfam" id="PF16189">
    <property type="entry name" value="Creatinase_N_2"/>
    <property type="match status" value="1"/>
</dbReference>
<dbReference type="InterPro" id="IPR029149">
    <property type="entry name" value="Creatin/AminoP/Spt16_N"/>
</dbReference>
<evidence type="ECO:0000259" key="5">
    <source>
        <dbReference type="Pfam" id="PF00557"/>
    </source>
</evidence>
<dbReference type="GO" id="GO:0046872">
    <property type="term" value="F:metal ion binding"/>
    <property type="evidence" value="ECO:0007669"/>
    <property type="project" value="UniProtKB-KW"/>
</dbReference>
<dbReference type="CDD" id="cd01085">
    <property type="entry name" value="APP"/>
    <property type="match status" value="1"/>
</dbReference>
<dbReference type="Pfam" id="PF00557">
    <property type="entry name" value="Peptidase_M24"/>
    <property type="match status" value="1"/>
</dbReference>
<feature type="domain" description="Peptidase M24 C-terminal" evidence="7">
    <location>
        <begin position="539"/>
        <end position="598"/>
    </location>
</feature>
<dbReference type="InterPro" id="IPR036005">
    <property type="entry name" value="Creatinase/aminopeptidase-like"/>
</dbReference>
<keyword evidence="9" id="KW-1185">Reference proteome</keyword>
<dbReference type="PANTHER" id="PTHR43763:SF6">
    <property type="entry name" value="XAA-PRO AMINOPEPTIDASE 1"/>
    <property type="match status" value="1"/>
</dbReference>
<protein>
    <submittedName>
        <fullName evidence="8">Aminopeptidase P family protein</fullName>
    </submittedName>
</protein>